<dbReference type="PANTHER" id="PTHR30168">
    <property type="entry name" value="PUTATIVE MEMBRANE PROTEIN YPFJ"/>
    <property type="match status" value="1"/>
</dbReference>
<evidence type="ECO:0000256" key="3">
    <source>
        <dbReference type="ARBA" id="ARBA00022989"/>
    </source>
</evidence>
<reference evidence="7 8" key="1">
    <citation type="submission" date="2019-07" db="EMBL/GenBank/DDBJ databases">
        <title>Rufibacter sp. nov., isolated from lake sediment.</title>
        <authorList>
            <person name="Qu J.-H."/>
        </authorList>
    </citation>
    <scope>NUCLEOTIDE SEQUENCE [LARGE SCALE GENOMIC DNA]</scope>
    <source>
        <strain evidence="7 8">NBS58-1</strain>
    </source>
</reference>
<dbReference type="Pfam" id="PF04228">
    <property type="entry name" value="Zn_peptidase"/>
    <property type="match status" value="1"/>
</dbReference>
<keyword evidence="3 6" id="KW-1133">Transmembrane helix</keyword>
<gene>
    <name evidence="7" type="ORF">FOA19_10640</name>
</gene>
<keyword evidence="7" id="KW-0969">Cilium</keyword>
<evidence type="ECO:0000256" key="4">
    <source>
        <dbReference type="ARBA" id="ARBA00023136"/>
    </source>
</evidence>
<evidence type="ECO:0000256" key="2">
    <source>
        <dbReference type="ARBA" id="ARBA00022692"/>
    </source>
</evidence>
<dbReference type="PANTHER" id="PTHR30168:SF0">
    <property type="entry name" value="INNER MEMBRANE PROTEIN"/>
    <property type="match status" value="1"/>
</dbReference>
<keyword evidence="7" id="KW-0282">Flagellum</keyword>
<evidence type="ECO:0000256" key="1">
    <source>
        <dbReference type="ARBA" id="ARBA00004167"/>
    </source>
</evidence>
<dbReference type="Proteomes" id="UP000324133">
    <property type="component" value="Unassembled WGS sequence"/>
</dbReference>
<protein>
    <submittedName>
        <fullName evidence="7">Flagellar biosynthesis protein FlgM</fullName>
    </submittedName>
</protein>
<proteinExistence type="predicted"/>
<evidence type="ECO:0000256" key="6">
    <source>
        <dbReference type="SAM" id="Phobius"/>
    </source>
</evidence>
<dbReference type="GO" id="GO:0016020">
    <property type="term" value="C:membrane"/>
    <property type="evidence" value="ECO:0007669"/>
    <property type="project" value="UniProtKB-SubCell"/>
</dbReference>
<comment type="caution">
    <text evidence="7">The sequence shown here is derived from an EMBL/GenBank/DDBJ whole genome shotgun (WGS) entry which is preliminary data.</text>
</comment>
<dbReference type="RefSeq" id="WP_149090814.1">
    <property type="nucleotide sequence ID" value="NZ_VKKY01000002.1"/>
</dbReference>
<dbReference type="EMBL" id="VKKY01000002">
    <property type="protein sequence ID" value="KAA3437750.1"/>
    <property type="molecule type" value="Genomic_DNA"/>
</dbReference>
<keyword evidence="8" id="KW-1185">Reference proteome</keyword>
<name>A0A5B6TET4_9BACT</name>
<dbReference type="AlphaFoldDB" id="A0A5B6TET4"/>
<keyword evidence="7" id="KW-0966">Cell projection</keyword>
<evidence type="ECO:0000313" key="8">
    <source>
        <dbReference type="Proteomes" id="UP000324133"/>
    </source>
</evidence>
<feature type="transmembrane region" description="Helical" evidence="6">
    <location>
        <begin position="39"/>
        <end position="61"/>
    </location>
</feature>
<sequence>MKWQGRRKSSNIEDRRGEGGSGFGGGGGRGISPMLLLPLFRLLFSKAGLVVVAIIAVVLFLTGTNPLTLLQQFVGGEPQYAQSSPSQRSPEEQALADQTATVLADSEDVWNKLIQGYREPTLVLFTEQVTSACGLASAASGPFYCPGDEKLYIDLGFFGEMENRLGAEGDFAQAYVVGHEVGHHVQKLLGTMEQVNAMRGRLSETEFNRLMVRVELQADFYAGLWAHHTQRATGFLEPGDLEEALNAASAIGDDHLQRQSTGRVVPDSFTHGTSAQRVRWFRKGFETGDMSQGDTFNAAEL</sequence>
<evidence type="ECO:0000256" key="5">
    <source>
        <dbReference type="SAM" id="MobiDB-lite"/>
    </source>
</evidence>
<comment type="subcellular location">
    <subcellularLocation>
        <location evidence="1">Membrane</location>
        <topology evidence="1">Single-pass membrane protein</topology>
    </subcellularLocation>
</comment>
<accession>A0A5B6TET4</accession>
<dbReference type="OrthoDB" id="9774900at2"/>
<dbReference type="InterPro" id="IPR007343">
    <property type="entry name" value="Uncharacterised_pept_Zn_put"/>
</dbReference>
<organism evidence="7 8">
    <name type="scientific">Rufibacter hautae</name>
    <dbReference type="NCBI Taxonomy" id="2595005"/>
    <lineage>
        <taxon>Bacteria</taxon>
        <taxon>Pseudomonadati</taxon>
        <taxon>Bacteroidota</taxon>
        <taxon>Cytophagia</taxon>
        <taxon>Cytophagales</taxon>
        <taxon>Hymenobacteraceae</taxon>
        <taxon>Rufibacter</taxon>
    </lineage>
</organism>
<keyword evidence="2 6" id="KW-0812">Transmembrane</keyword>
<keyword evidence="4 6" id="KW-0472">Membrane</keyword>
<evidence type="ECO:0000313" key="7">
    <source>
        <dbReference type="EMBL" id="KAA3437750.1"/>
    </source>
</evidence>
<feature type="region of interest" description="Disordered" evidence="5">
    <location>
        <begin position="1"/>
        <end position="25"/>
    </location>
</feature>